<keyword evidence="7" id="KW-0812">Transmembrane</keyword>
<keyword evidence="6" id="KW-0175">Coiled coil</keyword>
<reference evidence="9" key="2">
    <citation type="submission" date="2022-08" db="EMBL/GenBank/DDBJ databases">
        <authorList>
            <person name="Poehlein A."/>
            <person name="Guzman J."/>
            <person name="Daniel R."/>
            <person name="Vilcinskas A."/>
        </authorList>
    </citation>
    <scope>NUCLEOTIDE SEQUENCE</scope>
    <source>
        <strain evidence="9">G314FT</strain>
    </source>
</reference>
<dbReference type="PIRSF" id="PIRSF038471">
    <property type="entry name" value="MreC"/>
    <property type="match status" value="1"/>
</dbReference>
<reference evidence="9" key="1">
    <citation type="submission" date="2022-08" db="EMBL/GenBank/DDBJ databases">
        <title>Genome sequence of Vagococcus luciliae DSM 112651.</title>
        <authorList>
            <person name="Juan G."/>
            <person name="Anja P."/>
            <person name="Rolf D."/>
            <person name="Kampfer P."/>
            <person name="Vilcinskas A."/>
        </authorList>
    </citation>
    <scope>NUCLEOTIDE SEQUENCE</scope>
    <source>
        <strain evidence="9">G314FT</strain>
    </source>
</reference>
<feature type="domain" description="Rod shape-determining protein MreC beta-barrel core" evidence="8">
    <location>
        <begin position="140"/>
        <end position="294"/>
    </location>
</feature>
<proteinExistence type="inferred from homology"/>
<feature type="coiled-coil region" evidence="6">
    <location>
        <begin position="93"/>
        <end position="127"/>
    </location>
</feature>
<sequence>MYVFLDYKILRGEIVKKNNSSRNIIIAITVVIVIILLVTFSAMQRDDNKKSLPGQSQMNNVISKVDYVVKAPFRMLESGVKSINNLFNTYTENEELKKQIDKSVSLEAELESQKAETRKLKEQLKLNDTLTDYNVINASVINRSPDSWQDVLIIDKGTKDGIEVNMAVMGDKGLIGRVIIAESGSSKVELLTTQNQNTNHFPVMIQTKDDKSAYGLMEGYNSKTHTLVVSQLTSVDNIKKGDLVSTSGLGNNSPEGLVVGEVKEVKKNKTGLNAEVLVTPVADMYDVSSVTVIKRLAGNQGVE</sequence>
<keyword evidence="7" id="KW-0472">Membrane</keyword>
<dbReference type="PANTHER" id="PTHR34138:SF1">
    <property type="entry name" value="CELL SHAPE-DETERMINING PROTEIN MREC"/>
    <property type="match status" value="1"/>
</dbReference>
<dbReference type="InterPro" id="IPR055342">
    <property type="entry name" value="MreC_beta-barrel_core"/>
</dbReference>
<keyword evidence="3 5" id="KW-0133">Cell shape</keyword>
<keyword evidence="10" id="KW-1185">Reference proteome</keyword>
<evidence type="ECO:0000256" key="7">
    <source>
        <dbReference type="SAM" id="Phobius"/>
    </source>
</evidence>
<dbReference type="EMBL" id="CP102451">
    <property type="protein sequence ID" value="UUV98748.1"/>
    <property type="molecule type" value="Genomic_DNA"/>
</dbReference>
<gene>
    <name evidence="9" type="primary">mreC</name>
    <name evidence="9" type="ORF">G314FT_09020</name>
</gene>
<evidence type="ECO:0000256" key="2">
    <source>
        <dbReference type="ARBA" id="ARBA00013855"/>
    </source>
</evidence>
<name>A0ABY5NYV2_9ENTE</name>
<dbReference type="InterPro" id="IPR042175">
    <property type="entry name" value="Cell/Rod_MreC_2"/>
</dbReference>
<evidence type="ECO:0000256" key="1">
    <source>
        <dbReference type="ARBA" id="ARBA00009369"/>
    </source>
</evidence>
<dbReference type="PANTHER" id="PTHR34138">
    <property type="entry name" value="CELL SHAPE-DETERMINING PROTEIN MREC"/>
    <property type="match status" value="1"/>
</dbReference>
<evidence type="ECO:0000313" key="9">
    <source>
        <dbReference type="EMBL" id="UUV98748.1"/>
    </source>
</evidence>
<dbReference type="Gene3D" id="2.40.10.350">
    <property type="entry name" value="Rod shape-determining protein MreC, domain 2"/>
    <property type="match status" value="1"/>
</dbReference>
<dbReference type="Gene3D" id="2.40.10.340">
    <property type="entry name" value="Rod shape-determining protein MreC, domain 1"/>
    <property type="match status" value="1"/>
</dbReference>
<accession>A0ABY5NYV2</accession>
<dbReference type="Pfam" id="PF04085">
    <property type="entry name" value="MreC"/>
    <property type="match status" value="1"/>
</dbReference>
<evidence type="ECO:0000256" key="3">
    <source>
        <dbReference type="ARBA" id="ARBA00022960"/>
    </source>
</evidence>
<dbReference type="InterPro" id="IPR042177">
    <property type="entry name" value="Cell/Rod_1"/>
</dbReference>
<comment type="function">
    <text evidence="5">Involved in formation and maintenance of cell shape.</text>
</comment>
<dbReference type="Proteomes" id="UP001058273">
    <property type="component" value="Chromosome"/>
</dbReference>
<dbReference type="InterPro" id="IPR007221">
    <property type="entry name" value="MreC"/>
</dbReference>
<organism evidence="9 10">
    <name type="scientific">Vagococcus luciliae</name>
    <dbReference type="NCBI Taxonomy" id="2920380"/>
    <lineage>
        <taxon>Bacteria</taxon>
        <taxon>Bacillati</taxon>
        <taxon>Bacillota</taxon>
        <taxon>Bacilli</taxon>
        <taxon>Lactobacillales</taxon>
        <taxon>Enterococcaceae</taxon>
        <taxon>Vagococcus</taxon>
    </lineage>
</organism>
<evidence type="ECO:0000256" key="4">
    <source>
        <dbReference type="ARBA" id="ARBA00032089"/>
    </source>
</evidence>
<comment type="similarity">
    <text evidence="1 5">Belongs to the MreC family.</text>
</comment>
<evidence type="ECO:0000256" key="6">
    <source>
        <dbReference type="SAM" id="Coils"/>
    </source>
</evidence>
<keyword evidence="7" id="KW-1133">Transmembrane helix</keyword>
<protein>
    <recommendedName>
        <fullName evidence="2 5">Cell shape-determining protein MreC</fullName>
    </recommendedName>
    <alternativeName>
        <fullName evidence="4 5">Cell shape protein MreC</fullName>
    </alternativeName>
</protein>
<evidence type="ECO:0000256" key="5">
    <source>
        <dbReference type="PIRNR" id="PIRNR038471"/>
    </source>
</evidence>
<evidence type="ECO:0000313" key="10">
    <source>
        <dbReference type="Proteomes" id="UP001058273"/>
    </source>
</evidence>
<dbReference type="NCBIfam" id="TIGR00219">
    <property type="entry name" value="mreC"/>
    <property type="match status" value="1"/>
</dbReference>
<feature type="transmembrane region" description="Helical" evidence="7">
    <location>
        <begin position="24"/>
        <end position="43"/>
    </location>
</feature>
<evidence type="ECO:0000259" key="8">
    <source>
        <dbReference type="Pfam" id="PF04085"/>
    </source>
</evidence>